<comment type="cofactor">
    <cofactor evidence="1">
        <name>Zn(2+)</name>
        <dbReference type="ChEBI" id="CHEBI:29105"/>
    </cofactor>
</comment>
<dbReference type="PANTHER" id="PTHR21666:SF288">
    <property type="entry name" value="CELL DIVISION PROTEIN YTFB"/>
    <property type="match status" value="1"/>
</dbReference>
<sequence length="388" mass="44247">MIKKFFIIFLVCVSVYAKNYSLQEFKWPSGITLLDFLESSNIPLSLYYNLEAEEKELVTEIIADSDCDMLIDETGKVDQILVPISDELQIHIYKDKENKFKLTFTPIIYEEKTHSLGINIEKSPYLDISKATGSSALSNAFMVVFGKVVNFRKLQKGDALVLHYTQKYRLGKPYGNPRIISGMMEENKKSYYMYYYDSKYYDEKGKMAEKFLFRLPVPGARVSSKFSPKRYHPVLKRYRAHLGTDYAAPKGTPIKAVADGKVVFVGKKGGYGNTIEISHINGYKSLYAHTSKFAKGMKVGRNVSQGQIIAYIGTTGLSTGPHLHLGLYKNNRAIDFEKVVYVEKDGEFVKEKAKFEKFKRVENEKLQNAMGGYQNPPKIVTFDNFIKI</sequence>
<dbReference type="InterPro" id="IPR050570">
    <property type="entry name" value="Cell_wall_metabolism_enzyme"/>
</dbReference>
<dbReference type="GO" id="GO:0046872">
    <property type="term" value="F:metal ion binding"/>
    <property type="evidence" value="ECO:0007669"/>
    <property type="project" value="UniProtKB-KW"/>
</dbReference>
<dbReference type="PANTHER" id="PTHR21666">
    <property type="entry name" value="PEPTIDASE-RELATED"/>
    <property type="match status" value="1"/>
</dbReference>
<name>A0A2P8QZV2_9BACT</name>
<dbReference type="AlphaFoldDB" id="A0A2P8QZV2"/>
<evidence type="ECO:0000256" key="5">
    <source>
        <dbReference type="ARBA" id="ARBA00022833"/>
    </source>
</evidence>
<dbReference type="Gene3D" id="2.70.70.10">
    <property type="entry name" value="Glucose Permease (Domain IIA)"/>
    <property type="match status" value="1"/>
</dbReference>
<evidence type="ECO:0000313" key="9">
    <source>
        <dbReference type="EMBL" id="PSM51768.1"/>
    </source>
</evidence>
<keyword evidence="3" id="KW-0479">Metal-binding</keyword>
<dbReference type="InterPro" id="IPR040653">
    <property type="entry name" value="Csd3_N"/>
</dbReference>
<dbReference type="CDD" id="cd12797">
    <property type="entry name" value="M23_peptidase"/>
    <property type="match status" value="1"/>
</dbReference>
<gene>
    <name evidence="9" type="ORF">CQ405_06470</name>
</gene>
<keyword evidence="10" id="KW-1185">Reference proteome</keyword>
<feature type="domain" description="M23ase beta-sheet core" evidence="7">
    <location>
        <begin position="240"/>
        <end position="335"/>
    </location>
</feature>
<dbReference type="RefSeq" id="WP_106871872.1">
    <property type="nucleotide sequence ID" value="NZ_CP053841.1"/>
</dbReference>
<keyword evidence="4" id="KW-0378">Hydrolase</keyword>
<dbReference type="Pfam" id="PF01551">
    <property type="entry name" value="Peptidase_M23"/>
    <property type="match status" value="1"/>
</dbReference>
<dbReference type="EMBL" id="PDHH01000005">
    <property type="protein sequence ID" value="PSM51768.1"/>
    <property type="molecule type" value="Genomic_DNA"/>
</dbReference>
<dbReference type="GO" id="GO:0006508">
    <property type="term" value="P:proteolysis"/>
    <property type="evidence" value="ECO:0007669"/>
    <property type="project" value="UniProtKB-KW"/>
</dbReference>
<reference evidence="10" key="1">
    <citation type="submission" date="2017-10" db="EMBL/GenBank/DDBJ databases">
        <title>Campylobacter species from seals.</title>
        <authorList>
            <person name="Gilbert M.J."/>
            <person name="Zomer A.L."/>
            <person name="Timmerman A.J."/>
            <person name="Duim B."/>
            <person name="Wagenaar J.A."/>
        </authorList>
    </citation>
    <scope>NUCLEOTIDE SEQUENCE [LARGE SCALE GENOMIC DNA]</scope>
    <source>
        <strain evidence="10">17S00004-5</strain>
    </source>
</reference>
<evidence type="ECO:0000256" key="4">
    <source>
        <dbReference type="ARBA" id="ARBA00022801"/>
    </source>
</evidence>
<dbReference type="SUPFAM" id="SSF51261">
    <property type="entry name" value="Duplicated hybrid motif"/>
    <property type="match status" value="1"/>
</dbReference>
<dbReference type="GO" id="GO:0004222">
    <property type="term" value="F:metalloendopeptidase activity"/>
    <property type="evidence" value="ECO:0007669"/>
    <property type="project" value="TreeGrafter"/>
</dbReference>
<evidence type="ECO:0000259" key="7">
    <source>
        <dbReference type="Pfam" id="PF01551"/>
    </source>
</evidence>
<dbReference type="OrthoDB" id="9815245at2"/>
<evidence type="ECO:0000256" key="6">
    <source>
        <dbReference type="ARBA" id="ARBA00023049"/>
    </source>
</evidence>
<evidence type="ECO:0000256" key="1">
    <source>
        <dbReference type="ARBA" id="ARBA00001947"/>
    </source>
</evidence>
<evidence type="ECO:0000256" key="2">
    <source>
        <dbReference type="ARBA" id="ARBA00022670"/>
    </source>
</evidence>
<dbReference type="Gene3D" id="3.10.450.350">
    <property type="match status" value="1"/>
</dbReference>
<evidence type="ECO:0000313" key="10">
    <source>
        <dbReference type="Proteomes" id="UP000240535"/>
    </source>
</evidence>
<organism evidence="9 10">
    <name type="scientific">Campylobacter blaseri</name>
    <dbReference type="NCBI Taxonomy" id="2042961"/>
    <lineage>
        <taxon>Bacteria</taxon>
        <taxon>Pseudomonadati</taxon>
        <taxon>Campylobacterota</taxon>
        <taxon>Epsilonproteobacteria</taxon>
        <taxon>Campylobacterales</taxon>
        <taxon>Campylobacteraceae</taxon>
        <taxon>Campylobacter</taxon>
    </lineage>
</organism>
<evidence type="ECO:0000259" key="8">
    <source>
        <dbReference type="Pfam" id="PF18059"/>
    </source>
</evidence>
<dbReference type="InterPro" id="IPR011055">
    <property type="entry name" value="Dup_hybrid_motif"/>
</dbReference>
<evidence type="ECO:0000256" key="3">
    <source>
        <dbReference type="ARBA" id="ARBA00022723"/>
    </source>
</evidence>
<keyword evidence="5" id="KW-0862">Zinc</keyword>
<dbReference type="Proteomes" id="UP000240535">
    <property type="component" value="Unassembled WGS sequence"/>
</dbReference>
<comment type="caution">
    <text evidence="9">The sequence shown here is derived from an EMBL/GenBank/DDBJ whole genome shotgun (WGS) entry which is preliminary data.</text>
</comment>
<dbReference type="Pfam" id="PF18059">
    <property type="entry name" value="Csd3_N"/>
    <property type="match status" value="1"/>
</dbReference>
<protein>
    <submittedName>
        <fullName evidence="9">Endopeptidase</fullName>
    </submittedName>
</protein>
<proteinExistence type="predicted"/>
<dbReference type="InterPro" id="IPR016047">
    <property type="entry name" value="M23ase_b-sheet_dom"/>
</dbReference>
<accession>A0A2P8QZV2</accession>
<keyword evidence="2" id="KW-0645">Protease</keyword>
<keyword evidence="6" id="KW-0482">Metalloprotease</keyword>
<feature type="domain" description="Csd3 N-terminal" evidence="8">
    <location>
        <begin position="25"/>
        <end position="107"/>
    </location>
</feature>